<dbReference type="EMBL" id="CM007904">
    <property type="protein sequence ID" value="OTF95042.1"/>
    <property type="molecule type" value="Genomic_DNA"/>
</dbReference>
<dbReference type="InParanoid" id="A0A251S913"/>
<name>A0A251S913_HELAN</name>
<evidence type="ECO:0000313" key="2">
    <source>
        <dbReference type="Proteomes" id="UP000215914"/>
    </source>
</evidence>
<organism evidence="1 2">
    <name type="scientific">Helianthus annuus</name>
    <name type="common">Common sunflower</name>
    <dbReference type="NCBI Taxonomy" id="4232"/>
    <lineage>
        <taxon>Eukaryota</taxon>
        <taxon>Viridiplantae</taxon>
        <taxon>Streptophyta</taxon>
        <taxon>Embryophyta</taxon>
        <taxon>Tracheophyta</taxon>
        <taxon>Spermatophyta</taxon>
        <taxon>Magnoliopsida</taxon>
        <taxon>eudicotyledons</taxon>
        <taxon>Gunneridae</taxon>
        <taxon>Pentapetalae</taxon>
        <taxon>asterids</taxon>
        <taxon>campanulids</taxon>
        <taxon>Asterales</taxon>
        <taxon>Asteraceae</taxon>
        <taxon>Asteroideae</taxon>
        <taxon>Heliantheae alliance</taxon>
        <taxon>Heliantheae</taxon>
        <taxon>Helianthus</taxon>
    </lineage>
</organism>
<gene>
    <name evidence="1" type="ORF">HannXRQ_Chr15g0478721</name>
</gene>
<evidence type="ECO:0000313" key="1">
    <source>
        <dbReference type="EMBL" id="OTF95042.1"/>
    </source>
</evidence>
<protein>
    <submittedName>
        <fullName evidence="1">Uncharacterized protein</fullName>
    </submittedName>
</protein>
<reference evidence="2" key="1">
    <citation type="journal article" date="2017" name="Nature">
        <title>The sunflower genome provides insights into oil metabolism, flowering and Asterid evolution.</title>
        <authorList>
            <person name="Badouin H."/>
            <person name="Gouzy J."/>
            <person name="Grassa C.J."/>
            <person name="Murat F."/>
            <person name="Staton S.E."/>
            <person name="Cottret L."/>
            <person name="Lelandais-Briere C."/>
            <person name="Owens G.L."/>
            <person name="Carrere S."/>
            <person name="Mayjonade B."/>
            <person name="Legrand L."/>
            <person name="Gill N."/>
            <person name="Kane N.C."/>
            <person name="Bowers J.E."/>
            <person name="Hubner S."/>
            <person name="Bellec A."/>
            <person name="Berard A."/>
            <person name="Berges H."/>
            <person name="Blanchet N."/>
            <person name="Boniface M.C."/>
            <person name="Brunel D."/>
            <person name="Catrice O."/>
            <person name="Chaidir N."/>
            <person name="Claudel C."/>
            <person name="Donnadieu C."/>
            <person name="Faraut T."/>
            <person name="Fievet G."/>
            <person name="Helmstetter N."/>
            <person name="King M."/>
            <person name="Knapp S.J."/>
            <person name="Lai Z."/>
            <person name="Le Paslier M.C."/>
            <person name="Lippi Y."/>
            <person name="Lorenzon L."/>
            <person name="Mandel J.R."/>
            <person name="Marage G."/>
            <person name="Marchand G."/>
            <person name="Marquand E."/>
            <person name="Bret-Mestries E."/>
            <person name="Morien E."/>
            <person name="Nambeesan S."/>
            <person name="Nguyen T."/>
            <person name="Pegot-Espagnet P."/>
            <person name="Pouilly N."/>
            <person name="Raftis F."/>
            <person name="Sallet E."/>
            <person name="Schiex T."/>
            <person name="Thomas J."/>
            <person name="Vandecasteele C."/>
            <person name="Vares D."/>
            <person name="Vear F."/>
            <person name="Vautrin S."/>
            <person name="Crespi M."/>
            <person name="Mangin B."/>
            <person name="Burke J.M."/>
            <person name="Salse J."/>
            <person name="Munos S."/>
            <person name="Vincourt P."/>
            <person name="Rieseberg L.H."/>
            <person name="Langlade N.B."/>
        </authorList>
    </citation>
    <scope>NUCLEOTIDE SEQUENCE [LARGE SCALE GENOMIC DNA]</scope>
    <source>
        <strain evidence="2">cv. SF193</strain>
    </source>
</reference>
<dbReference type="Proteomes" id="UP000215914">
    <property type="component" value="Chromosome 15"/>
</dbReference>
<accession>A0A251S913</accession>
<keyword evidence="2" id="KW-1185">Reference proteome</keyword>
<dbReference type="AlphaFoldDB" id="A0A251S913"/>
<proteinExistence type="predicted"/>
<sequence length="64" mass="7020">MALIVTTVKRLGFRSSSGIFSVTSGEVRAKIPWKNLKMHVSFSSRSTNLEMEDRDGFGSPASTL</sequence>